<name>A0ACB7ZR47_9AGAM</name>
<keyword evidence="2" id="KW-1185">Reference proteome</keyword>
<proteinExistence type="predicted"/>
<feature type="non-terminal residue" evidence="1">
    <location>
        <position position="828"/>
    </location>
</feature>
<protein>
    <submittedName>
        <fullName evidence="1">Uncharacterized protein</fullName>
    </submittedName>
</protein>
<gene>
    <name evidence="1" type="ORF">BJ138DRAFT_1020965</name>
</gene>
<reference evidence="1" key="1">
    <citation type="journal article" date="2021" name="New Phytol.">
        <title>Evolutionary innovations through gain and loss of genes in the ectomycorrhizal Boletales.</title>
        <authorList>
            <person name="Wu G."/>
            <person name="Miyauchi S."/>
            <person name="Morin E."/>
            <person name="Kuo A."/>
            <person name="Drula E."/>
            <person name="Varga T."/>
            <person name="Kohler A."/>
            <person name="Feng B."/>
            <person name="Cao Y."/>
            <person name="Lipzen A."/>
            <person name="Daum C."/>
            <person name="Hundley H."/>
            <person name="Pangilinan J."/>
            <person name="Johnson J."/>
            <person name="Barry K."/>
            <person name="LaButti K."/>
            <person name="Ng V."/>
            <person name="Ahrendt S."/>
            <person name="Min B."/>
            <person name="Choi I.G."/>
            <person name="Park H."/>
            <person name="Plett J.M."/>
            <person name="Magnuson J."/>
            <person name="Spatafora J.W."/>
            <person name="Nagy L.G."/>
            <person name="Henrissat B."/>
            <person name="Grigoriev I.V."/>
            <person name="Yang Z.L."/>
            <person name="Xu J."/>
            <person name="Martin F.M."/>
        </authorList>
    </citation>
    <scope>NUCLEOTIDE SEQUENCE</scope>
    <source>
        <strain evidence="1">ATCC 28755</strain>
    </source>
</reference>
<dbReference type="Proteomes" id="UP000790377">
    <property type="component" value="Unassembled WGS sequence"/>
</dbReference>
<dbReference type="EMBL" id="MU269108">
    <property type="protein sequence ID" value="KAH7903228.1"/>
    <property type="molecule type" value="Genomic_DNA"/>
</dbReference>
<organism evidence="1 2">
    <name type="scientific">Hygrophoropsis aurantiaca</name>
    <dbReference type="NCBI Taxonomy" id="72124"/>
    <lineage>
        <taxon>Eukaryota</taxon>
        <taxon>Fungi</taxon>
        <taxon>Dikarya</taxon>
        <taxon>Basidiomycota</taxon>
        <taxon>Agaricomycotina</taxon>
        <taxon>Agaricomycetes</taxon>
        <taxon>Agaricomycetidae</taxon>
        <taxon>Boletales</taxon>
        <taxon>Coniophorineae</taxon>
        <taxon>Hygrophoropsidaceae</taxon>
        <taxon>Hygrophoropsis</taxon>
    </lineage>
</organism>
<evidence type="ECO:0000313" key="2">
    <source>
        <dbReference type="Proteomes" id="UP000790377"/>
    </source>
</evidence>
<evidence type="ECO:0000313" key="1">
    <source>
        <dbReference type="EMBL" id="KAH7903228.1"/>
    </source>
</evidence>
<sequence>MSPNHSFSAYSTPNESSAYSTHYFNHITFERAAGVEYPTIAPAGAVSKWFFHADIPANAQATLILPGEIIFHVNDVQPIIQEMESAFMDGARSVCIEALIDGEIVTRVYHFAKIRSFVLINNHKHPILLARQLFGHVTTKLNISQEYAESFAKEIITRQMQGLYVTDFPLWKLGYLLDENWVEEDVLNSLAEMLYFRLAAESVDRDPTFLFLPTLFFNDARQLYHQPEEMRSYSVNMLALRERLRSTNVDRIAFLIWEQNHYAAYCYQKSSHVLHNDSMGLAPANDALEILSWLLDGLKYPMPQYIQKGALALQTPTMAHGSCGIAAHNFIESLADDTIPHWTSATSPAFRDKALRDLILFDQISKSQNRDEFLSWVHLAGTPLMSFTRDELKCNNGFVGFNDFNLYSPLATHPINRFFVINGSQPLIDNLPERQPALKDGTTRQLNKVPSLDKLQTGSSSNPIMLGSPLHIDMTWTPPRKTTKAVINLIDDTPPLSQPRKSKTLRFDSSPIFMTSPIQQPSIHSSRSAMMPVTLESRNNLKRRRSFQENIMPIIVLTSDSEDDKRTTKKQCLHHANEKQTHSHRELTTIGNEIRLGTVFRNLEEATNCVYARERNRGHRWRRGQSKKSERDGKLKKLILRCNHYYHSTPTHSPFLDPSDHRKGKTVKTDCDAHVNLNHILGTEQWKVTFIKWEHNHDREIPIGGVIPKPPTQEQRRVVSNFASSNSFTRAHIKTILADQFPNHPLEPRQVSNMINQVRQQAQKDVQALGGDVAAIITCIQSKIDEGERWNYRLRLDESQTVVGLWWQSPDQNELSQRYFDIIINDNT</sequence>
<accession>A0ACB7ZR47</accession>
<comment type="caution">
    <text evidence="1">The sequence shown here is derived from an EMBL/GenBank/DDBJ whole genome shotgun (WGS) entry which is preliminary data.</text>
</comment>